<feature type="domain" description="ShKT" evidence="4">
    <location>
        <begin position="27"/>
        <end position="64"/>
    </location>
</feature>
<dbReference type="GO" id="GO:0090729">
    <property type="term" value="F:toxin activity"/>
    <property type="evidence" value="ECO:0007669"/>
    <property type="project" value="UniProtKB-KW"/>
</dbReference>
<evidence type="ECO:0000313" key="5">
    <source>
        <dbReference type="EMBL" id="EDO49171.1"/>
    </source>
</evidence>
<organism evidence="5 6">
    <name type="scientific">Nematostella vectensis</name>
    <name type="common">Starlet sea anemone</name>
    <dbReference type="NCBI Taxonomy" id="45351"/>
    <lineage>
        <taxon>Eukaryota</taxon>
        <taxon>Metazoa</taxon>
        <taxon>Cnidaria</taxon>
        <taxon>Anthozoa</taxon>
        <taxon>Hexacorallia</taxon>
        <taxon>Actiniaria</taxon>
        <taxon>Edwardsiidae</taxon>
        <taxon>Nematostella</taxon>
    </lineage>
</organism>
<dbReference type="EMBL" id="DS469510">
    <property type="protein sequence ID" value="EDO49171.1"/>
    <property type="molecule type" value="Genomic_DNA"/>
</dbReference>
<feature type="chain" id="PRO_5002713482" description="ShKT domain-containing protein" evidence="3">
    <location>
        <begin position="20"/>
        <end position="107"/>
    </location>
</feature>
<dbReference type="PhylomeDB" id="A7RH73"/>
<keyword evidence="3" id="KW-0732">Signal</keyword>
<keyword evidence="6" id="KW-1185">Reference proteome</keyword>
<evidence type="ECO:0000256" key="2">
    <source>
        <dbReference type="PROSITE-ProRule" id="PRU01005"/>
    </source>
</evidence>
<dbReference type="KEGG" id="nve:5521450"/>
<evidence type="ECO:0000313" key="6">
    <source>
        <dbReference type="Proteomes" id="UP000001593"/>
    </source>
</evidence>
<name>A7RH73_NEMVE</name>
<accession>A7RH73</accession>
<reference evidence="5 6" key="1">
    <citation type="journal article" date="2007" name="Science">
        <title>Sea anemone genome reveals ancestral eumetazoan gene repertoire and genomic organization.</title>
        <authorList>
            <person name="Putnam N.H."/>
            <person name="Srivastava M."/>
            <person name="Hellsten U."/>
            <person name="Dirks B."/>
            <person name="Chapman J."/>
            <person name="Salamov A."/>
            <person name="Terry A."/>
            <person name="Shapiro H."/>
            <person name="Lindquist E."/>
            <person name="Kapitonov V.V."/>
            <person name="Jurka J."/>
            <person name="Genikhovich G."/>
            <person name="Grigoriev I.V."/>
            <person name="Lucas S.M."/>
            <person name="Steele R.E."/>
            <person name="Finnerty J.R."/>
            <person name="Technau U."/>
            <person name="Martindale M.Q."/>
            <person name="Rokhsar D.S."/>
        </authorList>
    </citation>
    <scope>NUCLEOTIDE SEQUENCE [LARGE SCALE GENOMIC DNA]</scope>
    <source>
        <strain evidence="6">CH2 X CH6</strain>
    </source>
</reference>
<proteinExistence type="predicted"/>
<evidence type="ECO:0000256" key="1">
    <source>
        <dbReference type="ARBA" id="ARBA00022656"/>
    </source>
</evidence>
<dbReference type="InterPro" id="IPR003582">
    <property type="entry name" value="ShKT_dom"/>
</dbReference>
<sequence>MMRYTALTLLVVCFGIVHSRPHNDEECVDKEAKCKSVLGTRADEMCLKYNSIMRESCRKSCGFCNCVDKESKEYCDNLVKGYACIYDKDMMWKDCKSRCSFCDKPNV</sequence>
<feature type="signal peptide" evidence="3">
    <location>
        <begin position="1"/>
        <end position="19"/>
    </location>
</feature>
<dbReference type="InParanoid" id="A7RH73"/>
<dbReference type="HOGENOM" id="CLU_2213040_0_0_1"/>
<dbReference type="PROSITE" id="PS51670">
    <property type="entry name" value="SHKT"/>
    <property type="match status" value="1"/>
</dbReference>
<gene>
    <name evidence="5" type="ORF">NEMVEDRAFT_v1g238243</name>
</gene>
<dbReference type="Pfam" id="PF01549">
    <property type="entry name" value="ShK"/>
    <property type="match status" value="1"/>
</dbReference>
<evidence type="ECO:0000256" key="3">
    <source>
        <dbReference type="SAM" id="SignalP"/>
    </source>
</evidence>
<comment type="caution">
    <text evidence="2">Lacks conserved residue(s) required for the propagation of feature annotation.</text>
</comment>
<protein>
    <recommendedName>
        <fullName evidence="4">ShKT domain-containing protein</fullName>
    </recommendedName>
</protein>
<dbReference type="AlphaFoldDB" id="A7RH73"/>
<dbReference type="Proteomes" id="UP000001593">
    <property type="component" value="Unassembled WGS sequence"/>
</dbReference>
<keyword evidence="1" id="KW-0800">Toxin</keyword>
<evidence type="ECO:0000259" key="4">
    <source>
        <dbReference type="PROSITE" id="PS51670"/>
    </source>
</evidence>